<dbReference type="UniPathway" id="UPA00098">
    <property type="reaction ID" value="UER00360"/>
</dbReference>
<comment type="function">
    <text evidence="7">Catalyzes the NADPH-dependent reduction of L-glutamate 5-phosphate into L-glutamate 5-semialdehyde and phosphate. The product spontaneously undergoes cyclization to form 1-pyrroline-5-carboxylate.</text>
</comment>
<feature type="domain" description="Aldehyde dehydrogenase" evidence="8">
    <location>
        <begin position="13"/>
        <end position="290"/>
    </location>
</feature>
<protein>
    <recommendedName>
        <fullName evidence="7">Gamma-glutamyl phosphate reductase</fullName>
        <shortName evidence="7">GPR</shortName>
        <ecNumber evidence="7">1.2.1.41</ecNumber>
    </recommendedName>
    <alternativeName>
        <fullName evidence="7">Glutamate-5-semialdehyde dehydrogenase</fullName>
    </alternativeName>
    <alternativeName>
        <fullName evidence="7">Glutamyl-gamma-semialdehyde dehydrogenase</fullName>
        <shortName evidence="7">GSA dehydrogenase</shortName>
    </alternativeName>
</protein>
<dbReference type="SUPFAM" id="SSF53720">
    <property type="entry name" value="ALDH-like"/>
    <property type="match status" value="1"/>
</dbReference>
<dbReference type="CDD" id="cd07079">
    <property type="entry name" value="ALDH_F18-19_ProA-GPR"/>
    <property type="match status" value="1"/>
</dbReference>
<gene>
    <name evidence="7" type="primary">proA</name>
    <name evidence="9" type="ordered locus">Clocel_1536</name>
</gene>
<name>D9SWS3_CLOC7</name>
<dbReference type="HAMAP" id="MF_00412">
    <property type="entry name" value="ProA"/>
    <property type="match status" value="1"/>
</dbReference>
<keyword evidence="10" id="KW-1185">Reference proteome</keyword>
<dbReference type="NCBIfam" id="NF001221">
    <property type="entry name" value="PRK00197.1"/>
    <property type="match status" value="1"/>
</dbReference>
<dbReference type="GO" id="GO:0005737">
    <property type="term" value="C:cytoplasm"/>
    <property type="evidence" value="ECO:0007669"/>
    <property type="project" value="UniProtKB-SubCell"/>
</dbReference>
<dbReference type="HOGENOM" id="CLU_030231_0_0_9"/>
<dbReference type="InterPro" id="IPR012134">
    <property type="entry name" value="Glu-5-SA_DH"/>
</dbReference>
<comment type="pathway">
    <text evidence="1 7">Amino-acid biosynthesis; L-proline biosynthesis; L-glutamate 5-semialdehyde from L-glutamate: step 2/2.</text>
</comment>
<evidence type="ECO:0000313" key="9">
    <source>
        <dbReference type="EMBL" id="ADL51284.1"/>
    </source>
</evidence>
<evidence type="ECO:0000256" key="3">
    <source>
        <dbReference type="ARBA" id="ARBA00022650"/>
    </source>
</evidence>
<evidence type="ECO:0000256" key="4">
    <source>
        <dbReference type="ARBA" id="ARBA00022857"/>
    </source>
</evidence>
<dbReference type="InterPro" id="IPR000965">
    <property type="entry name" value="GPR_dom"/>
</dbReference>
<dbReference type="OrthoDB" id="9809970at2"/>
<dbReference type="PANTHER" id="PTHR11063:SF8">
    <property type="entry name" value="DELTA-1-PYRROLINE-5-CARBOXYLATE SYNTHASE"/>
    <property type="match status" value="1"/>
</dbReference>
<evidence type="ECO:0000256" key="6">
    <source>
        <dbReference type="ARBA" id="ARBA00049024"/>
    </source>
</evidence>
<comment type="subcellular location">
    <subcellularLocation>
        <location evidence="7">Cytoplasm</location>
    </subcellularLocation>
</comment>
<dbReference type="AlphaFoldDB" id="D9SWS3"/>
<dbReference type="InterPro" id="IPR015590">
    <property type="entry name" value="Aldehyde_DH_dom"/>
</dbReference>
<dbReference type="eggNOG" id="COG0014">
    <property type="taxonomic scope" value="Bacteria"/>
</dbReference>
<evidence type="ECO:0000259" key="8">
    <source>
        <dbReference type="Pfam" id="PF00171"/>
    </source>
</evidence>
<dbReference type="Gene3D" id="3.40.309.10">
    <property type="entry name" value="Aldehyde Dehydrogenase, Chain A, domain 2"/>
    <property type="match status" value="1"/>
</dbReference>
<keyword evidence="5 7" id="KW-0560">Oxidoreductase</keyword>
<dbReference type="FunFam" id="3.40.309.10:FF:000006">
    <property type="entry name" value="Gamma-glutamyl phosphate reductase"/>
    <property type="match status" value="1"/>
</dbReference>
<dbReference type="EMBL" id="CP002160">
    <property type="protein sequence ID" value="ADL51284.1"/>
    <property type="molecule type" value="Genomic_DNA"/>
</dbReference>
<dbReference type="GO" id="GO:0004350">
    <property type="term" value="F:glutamate-5-semialdehyde dehydrogenase activity"/>
    <property type="evidence" value="ECO:0007669"/>
    <property type="project" value="UniProtKB-UniRule"/>
</dbReference>
<evidence type="ECO:0000256" key="7">
    <source>
        <dbReference type="HAMAP-Rule" id="MF_00412"/>
    </source>
</evidence>
<dbReference type="InterPro" id="IPR020593">
    <property type="entry name" value="G-glutamylP_reductase_CS"/>
</dbReference>
<dbReference type="NCBIfam" id="TIGR00407">
    <property type="entry name" value="proA"/>
    <property type="match status" value="1"/>
</dbReference>
<dbReference type="PANTHER" id="PTHR11063">
    <property type="entry name" value="GLUTAMATE SEMIALDEHYDE DEHYDROGENASE"/>
    <property type="match status" value="1"/>
</dbReference>
<comment type="catalytic activity">
    <reaction evidence="6 7">
        <text>L-glutamate 5-semialdehyde + phosphate + NADP(+) = L-glutamyl 5-phosphate + NADPH + H(+)</text>
        <dbReference type="Rhea" id="RHEA:19541"/>
        <dbReference type="ChEBI" id="CHEBI:15378"/>
        <dbReference type="ChEBI" id="CHEBI:43474"/>
        <dbReference type="ChEBI" id="CHEBI:57783"/>
        <dbReference type="ChEBI" id="CHEBI:58066"/>
        <dbReference type="ChEBI" id="CHEBI:58274"/>
        <dbReference type="ChEBI" id="CHEBI:58349"/>
        <dbReference type="EC" id="1.2.1.41"/>
    </reaction>
</comment>
<organism evidence="9 10">
    <name type="scientific">Clostridium cellulovorans (strain ATCC 35296 / DSM 3052 / OCM 3 / 743B)</name>
    <dbReference type="NCBI Taxonomy" id="573061"/>
    <lineage>
        <taxon>Bacteria</taxon>
        <taxon>Bacillati</taxon>
        <taxon>Bacillota</taxon>
        <taxon>Clostridia</taxon>
        <taxon>Eubacteriales</taxon>
        <taxon>Clostridiaceae</taxon>
        <taxon>Clostridium</taxon>
    </lineage>
</organism>
<dbReference type="Pfam" id="PF00171">
    <property type="entry name" value="Aldedh"/>
    <property type="match status" value="1"/>
</dbReference>
<proteinExistence type="inferred from homology"/>
<comment type="similarity">
    <text evidence="7">Belongs to the gamma-glutamyl phosphate reductase family.</text>
</comment>
<dbReference type="Gene3D" id="3.40.605.10">
    <property type="entry name" value="Aldehyde Dehydrogenase, Chain A, domain 1"/>
    <property type="match status" value="1"/>
</dbReference>
<dbReference type="PROSITE" id="PS01223">
    <property type="entry name" value="PROA"/>
    <property type="match status" value="1"/>
</dbReference>
<evidence type="ECO:0000256" key="1">
    <source>
        <dbReference type="ARBA" id="ARBA00004985"/>
    </source>
</evidence>
<keyword evidence="2 7" id="KW-0028">Amino-acid biosynthesis</keyword>
<dbReference type="InterPro" id="IPR016162">
    <property type="entry name" value="Ald_DH_N"/>
</dbReference>
<accession>D9SWS3</accession>
<dbReference type="InterPro" id="IPR016163">
    <property type="entry name" value="Ald_DH_C"/>
</dbReference>
<keyword evidence="7" id="KW-0963">Cytoplasm</keyword>
<dbReference type="EC" id="1.2.1.41" evidence="7"/>
<evidence type="ECO:0000256" key="2">
    <source>
        <dbReference type="ARBA" id="ARBA00022605"/>
    </source>
</evidence>
<dbReference type="RefSeq" id="WP_013291677.1">
    <property type="nucleotide sequence ID" value="NC_014393.1"/>
</dbReference>
<dbReference type="GO" id="GO:0050661">
    <property type="term" value="F:NADP binding"/>
    <property type="evidence" value="ECO:0007669"/>
    <property type="project" value="InterPro"/>
</dbReference>
<dbReference type="KEGG" id="ccb:Clocel_1536"/>
<sequence>MVLDYREYLIEKTKDAKEAARTMAVLSTDEKNSGLLNMAKALREKSSDIIEENKKDLTAGEAKGLSKAMLERLLLNEARIEDMAKGIENIVSLPDPIGEAVRGFNTKKGLNITQITVPLGVIGIIYESRPNVTADASALCIKSGNVCVLRGGSEAINSNRKIVEVLSNASEAAGLPKGVITLIDVTDREAVNALMKLNGYIDVLIPRGGAGLIKNVVENSTVPVIETGAGNCHVFVDESANFKMAEDIIINAKVQRPSVCNSIETILIHEKIAQEFLPLIKTSLENNKVEIRGCEKTQGIIGGKAAEELDWATEYNDLILAVKVVSNMEEAMDHIYKYGTKHSEAIVTENYANAQKFQRSVDAAAVYVNASTRFTDGGEFGFGAEIGISTQKLHARGPMALKELTSTKYLVNGNGQIR</sequence>
<evidence type="ECO:0000313" key="10">
    <source>
        <dbReference type="Proteomes" id="UP000002730"/>
    </source>
</evidence>
<dbReference type="STRING" id="573061.Clocel_1536"/>
<keyword evidence="4 7" id="KW-0521">NADP</keyword>
<dbReference type="PIRSF" id="PIRSF000151">
    <property type="entry name" value="GPR"/>
    <property type="match status" value="1"/>
</dbReference>
<reference evidence="9 10" key="1">
    <citation type="submission" date="2010-08" db="EMBL/GenBank/DDBJ databases">
        <title>Complete sequence of Clostridium cellulovorans 743B.</title>
        <authorList>
            <consortium name="US DOE Joint Genome Institute"/>
            <person name="Lucas S."/>
            <person name="Copeland A."/>
            <person name="Lapidus A."/>
            <person name="Cheng J.-F."/>
            <person name="Bruce D."/>
            <person name="Goodwin L."/>
            <person name="Pitluck S."/>
            <person name="Chertkov O."/>
            <person name="Detter J.C."/>
            <person name="Han C."/>
            <person name="Tapia R."/>
            <person name="Land M."/>
            <person name="Hauser L."/>
            <person name="Chang Y.-J."/>
            <person name="Jeffries C."/>
            <person name="Kyrpides N."/>
            <person name="Ivanova N."/>
            <person name="Mikhailova N."/>
            <person name="Hemme C.L."/>
            <person name="Woyke T."/>
        </authorList>
    </citation>
    <scope>NUCLEOTIDE SEQUENCE [LARGE SCALE GENOMIC DNA]</scope>
    <source>
        <strain evidence="10">ATCC 35296 / DSM 3052 / OCM 3 / 743B</strain>
    </source>
</reference>
<evidence type="ECO:0000256" key="5">
    <source>
        <dbReference type="ARBA" id="ARBA00023002"/>
    </source>
</evidence>
<dbReference type="Proteomes" id="UP000002730">
    <property type="component" value="Chromosome"/>
</dbReference>
<dbReference type="InterPro" id="IPR016161">
    <property type="entry name" value="Ald_DH/histidinol_DH"/>
</dbReference>
<keyword evidence="3 7" id="KW-0641">Proline biosynthesis</keyword>
<dbReference type="GO" id="GO:0055129">
    <property type="term" value="P:L-proline biosynthetic process"/>
    <property type="evidence" value="ECO:0007669"/>
    <property type="project" value="UniProtKB-UniRule"/>
</dbReference>